<name>A0A1H1HDJ5_9PSED</name>
<gene>
    <name evidence="1" type="ORF">SAMN04490195_4033</name>
</gene>
<dbReference type="EMBL" id="FNKJ01000003">
    <property type="protein sequence ID" value="SDR23514.1"/>
    <property type="molecule type" value="Genomic_DNA"/>
</dbReference>
<evidence type="ECO:0000313" key="2">
    <source>
        <dbReference type="Proteomes" id="UP000199570"/>
    </source>
</evidence>
<evidence type="ECO:0000313" key="1">
    <source>
        <dbReference type="EMBL" id="SDR23514.1"/>
    </source>
</evidence>
<organism evidence="1 2">
    <name type="scientific">Pseudomonas moorei</name>
    <dbReference type="NCBI Taxonomy" id="395599"/>
    <lineage>
        <taxon>Bacteria</taxon>
        <taxon>Pseudomonadati</taxon>
        <taxon>Pseudomonadota</taxon>
        <taxon>Gammaproteobacteria</taxon>
        <taxon>Pseudomonadales</taxon>
        <taxon>Pseudomonadaceae</taxon>
        <taxon>Pseudomonas</taxon>
    </lineage>
</organism>
<proteinExistence type="predicted"/>
<accession>A0A1H1HDJ5</accession>
<keyword evidence="2" id="KW-1185">Reference proteome</keyword>
<sequence length="430" mass="45760">MLPTKPQLLVEMATNDKVGAPILHVQVEQLVKHDTPGVDAPAANKLLQKAKVGVAAKENKKETAPDSASIKAETVAQELAKRIPWLINGSQDYVVLQSNKPGAEQAATAGLAVIKLMIDKKATLLAANTGERITTFGPDDLATIQPSMQQFASFEPFRLVTLLTARQIMNELKGSQLEETPKLIALVATFNASVFLSAYFDEYLGAGQFVQVSVNQKSLEDDVIQQFESKLKTPLPDEAKKQLRLAVGNVCKNAPDHCTALPKLGSGGFTTLFGQSLQFGGISVAFDSASKTAPWRPSISAPSVGVLGPQLMQVLVEAMFDANGQHPPGLKTSTACAQKLFQVDDADEPQCVEASQADAGWERVNRLGNATQALVTTGVGTLIRGGNIAALNNEAVANTVETFAGVTMRKAVQQVMWACNAPTTVSVDEP</sequence>
<dbReference type="Proteomes" id="UP000199570">
    <property type="component" value="Unassembled WGS sequence"/>
</dbReference>
<protein>
    <submittedName>
        <fullName evidence="1">Uncharacterized protein</fullName>
    </submittedName>
</protein>
<reference evidence="2" key="1">
    <citation type="submission" date="2016-10" db="EMBL/GenBank/DDBJ databases">
        <authorList>
            <person name="Varghese N."/>
            <person name="Submissions S."/>
        </authorList>
    </citation>
    <scope>NUCLEOTIDE SEQUENCE [LARGE SCALE GENOMIC DNA]</scope>
    <source>
        <strain evidence="2">BS3775</strain>
    </source>
</reference>
<dbReference type="AlphaFoldDB" id="A0A1H1HDJ5"/>